<evidence type="ECO:0000256" key="3">
    <source>
        <dbReference type="ARBA" id="ARBA00022737"/>
    </source>
</evidence>
<dbReference type="InterPro" id="IPR035979">
    <property type="entry name" value="RBD_domain_sf"/>
</dbReference>
<evidence type="ECO:0000256" key="2">
    <source>
        <dbReference type="ARBA" id="ARBA00022664"/>
    </source>
</evidence>
<dbReference type="InterPro" id="IPR000504">
    <property type="entry name" value="RRM_dom"/>
</dbReference>
<dbReference type="PROSITE" id="PS50102">
    <property type="entry name" value="RRM"/>
    <property type="match status" value="1"/>
</dbReference>
<dbReference type="PANTHER" id="PTHR23003:SF62">
    <property type="entry name" value="SERINE_ARGININE (SR)-TYPE SHUTTLING MRNA BINDING PROTEIN NPL3"/>
    <property type="match status" value="1"/>
</dbReference>
<dbReference type="EMBL" id="CP014246">
    <property type="protein sequence ID" value="AMD21557.1"/>
    <property type="molecule type" value="Genomic_DNA"/>
</dbReference>
<dbReference type="OrthoDB" id="1099063at2759"/>
<dbReference type="GO" id="GO:0005737">
    <property type="term" value="C:cytoplasm"/>
    <property type="evidence" value="ECO:0007669"/>
    <property type="project" value="TreeGrafter"/>
</dbReference>
<dbReference type="RefSeq" id="XP_017988553.1">
    <property type="nucleotide sequence ID" value="XM_018133321.1"/>
</dbReference>
<keyword evidence="4 6" id="KW-0694">RNA-binding</keyword>
<dbReference type="GO" id="GO:0003729">
    <property type="term" value="F:mRNA binding"/>
    <property type="evidence" value="ECO:0007669"/>
    <property type="project" value="TreeGrafter"/>
</dbReference>
<dbReference type="STRING" id="45286.A0A109UXM0"/>
<dbReference type="SUPFAM" id="SSF54928">
    <property type="entry name" value="RNA-binding domain, RBD"/>
    <property type="match status" value="1"/>
</dbReference>
<proteinExistence type="predicted"/>
<dbReference type="AlphaFoldDB" id="A0A109UXM0"/>
<protein>
    <submittedName>
        <fullName evidence="9">HFL299Cp</fullName>
    </submittedName>
</protein>
<dbReference type="Proteomes" id="UP000243052">
    <property type="component" value="Chromosome vi"/>
</dbReference>
<dbReference type="InterPro" id="IPR012677">
    <property type="entry name" value="Nucleotide-bd_a/b_plait_sf"/>
</dbReference>
<dbReference type="GO" id="GO:0006397">
    <property type="term" value="P:mRNA processing"/>
    <property type="evidence" value="ECO:0007669"/>
    <property type="project" value="UniProtKB-KW"/>
</dbReference>
<evidence type="ECO:0000313" key="9">
    <source>
        <dbReference type="EMBL" id="AMD21557.1"/>
    </source>
</evidence>
<dbReference type="GO" id="GO:0005634">
    <property type="term" value="C:nucleus"/>
    <property type="evidence" value="ECO:0007669"/>
    <property type="project" value="UniProtKB-SubCell"/>
</dbReference>
<keyword evidence="3" id="KW-0677">Repeat</keyword>
<sequence>MAVEEELDQIIGEGHYRRRDLRNGLASRMGLSEASVRQSYARDTYKRDRYVSRPPQASTKRVRFVNLPLDTRDEEIMDMVREFNNPTYSRFYDHDGGKTAIFEFENSHDAEKCVERFSGTEIAGHKIEVEIFEQRASRPRIGYPRRQRLGDRIGKNHSTRRFQNRPPHRPKSEMRIKESQPNLEKLDAELDAYMNGE</sequence>
<evidence type="ECO:0000259" key="8">
    <source>
        <dbReference type="PROSITE" id="PS50102"/>
    </source>
</evidence>
<dbReference type="GeneID" id="28724849"/>
<evidence type="ECO:0000313" key="10">
    <source>
        <dbReference type="Proteomes" id="UP000243052"/>
    </source>
</evidence>
<organism evidence="9 10">
    <name type="scientific">Eremothecium sinecaudum</name>
    <dbReference type="NCBI Taxonomy" id="45286"/>
    <lineage>
        <taxon>Eukaryota</taxon>
        <taxon>Fungi</taxon>
        <taxon>Dikarya</taxon>
        <taxon>Ascomycota</taxon>
        <taxon>Saccharomycotina</taxon>
        <taxon>Saccharomycetes</taxon>
        <taxon>Saccharomycetales</taxon>
        <taxon>Saccharomycetaceae</taxon>
        <taxon>Eremothecium</taxon>
    </lineage>
</organism>
<keyword evidence="10" id="KW-1185">Reference proteome</keyword>
<feature type="region of interest" description="Disordered" evidence="7">
    <location>
        <begin position="144"/>
        <end position="185"/>
    </location>
</feature>
<dbReference type="Gene3D" id="3.30.70.330">
    <property type="match status" value="1"/>
</dbReference>
<name>A0A109UXM0_9SACH</name>
<keyword evidence="2" id="KW-0507">mRNA processing</keyword>
<feature type="compositionally biased region" description="Basic and acidic residues" evidence="7">
    <location>
        <begin position="170"/>
        <end position="185"/>
    </location>
</feature>
<dbReference type="InterPro" id="IPR050374">
    <property type="entry name" value="RRT5_SRSF_SR"/>
</dbReference>
<feature type="compositionally biased region" description="Basic residues" evidence="7">
    <location>
        <begin position="155"/>
        <end position="169"/>
    </location>
</feature>
<dbReference type="SMART" id="SM00360">
    <property type="entry name" value="RRM"/>
    <property type="match status" value="1"/>
</dbReference>
<evidence type="ECO:0000256" key="5">
    <source>
        <dbReference type="ARBA" id="ARBA00023242"/>
    </source>
</evidence>
<evidence type="ECO:0000256" key="7">
    <source>
        <dbReference type="SAM" id="MobiDB-lite"/>
    </source>
</evidence>
<reference evidence="9 10" key="1">
    <citation type="submission" date="2016-01" db="EMBL/GenBank/DDBJ databases">
        <title>Genome sequence of the yeast Holleya sinecauda.</title>
        <authorList>
            <person name="Dietrich F.S."/>
        </authorList>
    </citation>
    <scope>NUCLEOTIDE SEQUENCE [LARGE SCALE GENOMIC DNA]</scope>
    <source>
        <strain evidence="9 10">ATCC 58844</strain>
    </source>
</reference>
<evidence type="ECO:0000256" key="6">
    <source>
        <dbReference type="PROSITE-ProRule" id="PRU00176"/>
    </source>
</evidence>
<comment type="subcellular location">
    <subcellularLocation>
        <location evidence="1">Nucleus</location>
    </subcellularLocation>
</comment>
<evidence type="ECO:0000256" key="1">
    <source>
        <dbReference type="ARBA" id="ARBA00004123"/>
    </source>
</evidence>
<dbReference type="PANTHER" id="PTHR23003">
    <property type="entry name" value="RNA RECOGNITION MOTIF RRM DOMAIN CONTAINING PROTEIN"/>
    <property type="match status" value="1"/>
</dbReference>
<dbReference type="Pfam" id="PF00076">
    <property type="entry name" value="RRM_1"/>
    <property type="match status" value="1"/>
</dbReference>
<gene>
    <name evidence="9" type="ORF">AW171_hschr63514</name>
</gene>
<feature type="domain" description="RRM" evidence="8">
    <location>
        <begin position="60"/>
        <end position="134"/>
    </location>
</feature>
<keyword evidence="5" id="KW-0539">Nucleus</keyword>
<accession>A0A109UXM0</accession>
<evidence type="ECO:0000256" key="4">
    <source>
        <dbReference type="ARBA" id="ARBA00022884"/>
    </source>
</evidence>